<name>A0A067PM26_9AGAM</name>
<evidence type="ECO:0000256" key="7">
    <source>
        <dbReference type="ARBA" id="ARBA00022723"/>
    </source>
</evidence>
<evidence type="ECO:0000256" key="11">
    <source>
        <dbReference type="ARBA" id="ARBA00022842"/>
    </source>
</evidence>
<evidence type="ECO:0000313" key="19">
    <source>
        <dbReference type="EMBL" id="KDQ55904.1"/>
    </source>
</evidence>
<protein>
    <recommendedName>
        <fullName evidence="18">AIG1-type G domain-containing protein</fullName>
    </recommendedName>
</protein>
<dbReference type="GO" id="GO:0016787">
    <property type="term" value="F:hydrolase activity"/>
    <property type="evidence" value="ECO:0007669"/>
    <property type="project" value="UniProtKB-KW"/>
</dbReference>
<dbReference type="GO" id="GO:0005525">
    <property type="term" value="F:GTP binding"/>
    <property type="evidence" value="ECO:0007669"/>
    <property type="project" value="UniProtKB-KW"/>
</dbReference>
<feature type="coiled-coil region" evidence="17">
    <location>
        <begin position="241"/>
        <end position="293"/>
    </location>
</feature>
<dbReference type="InterPro" id="IPR045058">
    <property type="entry name" value="GIMA/IAN/Toc"/>
</dbReference>
<keyword evidence="4" id="KW-0150">Chloroplast</keyword>
<evidence type="ECO:0000256" key="15">
    <source>
        <dbReference type="ARBA" id="ARBA00023136"/>
    </source>
</evidence>
<keyword evidence="8" id="KW-0547">Nucleotide-binding</keyword>
<evidence type="ECO:0000256" key="5">
    <source>
        <dbReference type="ARBA" id="ARBA00022640"/>
    </source>
</evidence>
<keyword evidence="17" id="KW-0175">Coiled coil</keyword>
<dbReference type="PANTHER" id="PTHR10903:SF135">
    <property type="entry name" value="TRANSLOCASE OF CHLOROPLAST 120, CHLOROPLASTIC-RELATED"/>
    <property type="match status" value="1"/>
</dbReference>
<dbReference type="SUPFAM" id="SSF52540">
    <property type="entry name" value="P-loop containing nucleoside triphosphate hydrolases"/>
    <property type="match status" value="1"/>
</dbReference>
<evidence type="ECO:0000256" key="8">
    <source>
        <dbReference type="ARBA" id="ARBA00022741"/>
    </source>
</evidence>
<evidence type="ECO:0000256" key="10">
    <source>
        <dbReference type="ARBA" id="ARBA00022805"/>
    </source>
</evidence>
<dbReference type="CDD" id="cd00882">
    <property type="entry name" value="Ras_like_GTPase"/>
    <property type="match status" value="1"/>
</dbReference>
<dbReference type="GO" id="GO:0046872">
    <property type="term" value="F:metal ion binding"/>
    <property type="evidence" value="ECO:0007669"/>
    <property type="project" value="UniProtKB-KW"/>
</dbReference>
<keyword evidence="6" id="KW-0812">Transmembrane</keyword>
<dbReference type="HOGENOM" id="CLU_018003_1_1_1"/>
<accession>A0A067PM26</accession>
<keyword evidence="20" id="KW-1185">Reference proteome</keyword>
<evidence type="ECO:0000256" key="6">
    <source>
        <dbReference type="ARBA" id="ARBA00022692"/>
    </source>
</evidence>
<keyword evidence="13" id="KW-1133">Transmembrane helix</keyword>
<reference evidence="20" key="1">
    <citation type="journal article" date="2014" name="Proc. Natl. Acad. Sci. U.S.A.">
        <title>Extensive sampling of basidiomycete genomes demonstrates inadequacy of the white-rot/brown-rot paradigm for wood decay fungi.</title>
        <authorList>
            <person name="Riley R."/>
            <person name="Salamov A.A."/>
            <person name="Brown D.W."/>
            <person name="Nagy L.G."/>
            <person name="Floudas D."/>
            <person name="Held B.W."/>
            <person name="Levasseur A."/>
            <person name="Lombard V."/>
            <person name="Morin E."/>
            <person name="Otillar R."/>
            <person name="Lindquist E.A."/>
            <person name="Sun H."/>
            <person name="LaButti K.M."/>
            <person name="Schmutz J."/>
            <person name="Jabbour D."/>
            <person name="Luo H."/>
            <person name="Baker S.E."/>
            <person name="Pisabarro A.G."/>
            <person name="Walton J.D."/>
            <person name="Blanchette R.A."/>
            <person name="Henrissat B."/>
            <person name="Martin F."/>
            <person name="Cullen D."/>
            <person name="Hibbett D.S."/>
            <person name="Grigoriev I.V."/>
        </authorList>
    </citation>
    <scope>NUCLEOTIDE SEQUENCE [LARGE SCALE GENOMIC DNA]</scope>
    <source>
        <strain evidence="20">MUCL 33604</strain>
    </source>
</reference>
<sequence length="351" mass="39000">MAWQSQRPHHRSSRGYPVSTMDQIMGQIGDEQNVLIVVMGATGSGKTSFINMASGSNLRTSASLASCTDRVQPSESFTIDGRLVTLIDTPGFDDSERSDTDVLKMIALFLQVTYEAGKKLAGVIYVHRILDPKLGGVSRRNFRMFRQLCGDETLKNVVIVTSMWDRTDYGTAVSRERELSSSDDCFKVALDHGAKFTRHQNNMSSAQSIIRLLLPNAPQALAIQRELVDERKAISQTGAGVELNQELLKQAQKHREEMEALRQEMSTAMRADRQQIAAEYQKVAAELKRVQGESEKLADGFNQEKARVEQMMQVQDQAVRDANRSQLTRNLLTVCSIIVTAVIGVESNGGF</sequence>
<keyword evidence="12" id="KW-0653">Protein transport</keyword>
<evidence type="ECO:0000256" key="13">
    <source>
        <dbReference type="ARBA" id="ARBA00022989"/>
    </source>
</evidence>
<keyword evidence="14" id="KW-0342">GTP-binding</keyword>
<dbReference type="GO" id="GO:0016020">
    <property type="term" value="C:membrane"/>
    <property type="evidence" value="ECO:0007669"/>
    <property type="project" value="UniProtKB-SubCell"/>
</dbReference>
<evidence type="ECO:0000256" key="3">
    <source>
        <dbReference type="ARBA" id="ARBA00022448"/>
    </source>
</evidence>
<keyword evidence="3" id="KW-0813">Transport</keyword>
<dbReference type="InterPro" id="IPR006703">
    <property type="entry name" value="G_AIG1"/>
</dbReference>
<dbReference type="STRING" id="933084.A0A067PM26"/>
<keyword evidence="11" id="KW-0460">Magnesium</keyword>
<evidence type="ECO:0000256" key="16">
    <source>
        <dbReference type="ARBA" id="ARBA00024013"/>
    </source>
</evidence>
<evidence type="ECO:0000259" key="18">
    <source>
        <dbReference type="Pfam" id="PF04548"/>
    </source>
</evidence>
<dbReference type="Gene3D" id="3.40.50.300">
    <property type="entry name" value="P-loop containing nucleotide triphosphate hydrolases"/>
    <property type="match status" value="1"/>
</dbReference>
<keyword evidence="15" id="KW-0472">Membrane</keyword>
<keyword evidence="10" id="KW-1002">Plastid outer membrane</keyword>
<dbReference type="Pfam" id="PF04548">
    <property type="entry name" value="AIG1"/>
    <property type="match status" value="1"/>
</dbReference>
<dbReference type="InterPro" id="IPR027417">
    <property type="entry name" value="P-loop_NTPase"/>
</dbReference>
<evidence type="ECO:0000313" key="20">
    <source>
        <dbReference type="Proteomes" id="UP000027265"/>
    </source>
</evidence>
<evidence type="ECO:0000256" key="9">
    <source>
        <dbReference type="ARBA" id="ARBA00022801"/>
    </source>
</evidence>
<dbReference type="PANTHER" id="PTHR10903">
    <property type="entry name" value="GTPASE, IMAP FAMILY MEMBER-RELATED"/>
    <property type="match status" value="1"/>
</dbReference>
<evidence type="ECO:0000256" key="2">
    <source>
        <dbReference type="ARBA" id="ARBA00004167"/>
    </source>
</evidence>
<dbReference type="OrthoDB" id="8954335at2759"/>
<dbReference type="EMBL" id="KL197723">
    <property type="protein sequence ID" value="KDQ55904.1"/>
    <property type="molecule type" value="Genomic_DNA"/>
</dbReference>
<dbReference type="InParanoid" id="A0A067PM26"/>
<dbReference type="GO" id="GO:0015031">
    <property type="term" value="P:protein transport"/>
    <property type="evidence" value="ECO:0007669"/>
    <property type="project" value="UniProtKB-KW"/>
</dbReference>
<evidence type="ECO:0000256" key="1">
    <source>
        <dbReference type="ARBA" id="ARBA00001946"/>
    </source>
</evidence>
<evidence type="ECO:0000256" key="4">
    <source>
        <dbReference type="ARBA" id="ARBA00022528"/>
    </source>
</evidence>
<keyword evidence="5" id="KW-0934">Plastid</keyword>
<dbReference type="AlphaFoldDB" id="A0A067PM26"/>
<feature type="domain" description="AIG1-type G" evidence="18">
    <location>
        <begin position="36"/>
        <end position="160"/>
    </location>
</feature>
<keyword evidence="9" id="KW-0378">Hydrolase</keyword>
<comment type="subcellular location">
    <subcellularLocation>
        <location evidence="2">Membrane</location>
        <topology evidence="2">Single-pass membrane protein</topology>
    </subcellularLocation>
    <subcellularLocation>
        <location evidence="16">Plastid</location>
        <location evidence="16">Chloroplast outer membrane</location>
    </subcellularLocation>
</comment>
<keyword evidence="7" id="KW-0479">Metal-binding</keyword>
<evidence type="ECO:0000256" key="17">
    <source>
        <dbReference type="SAM" id="Coils"/>
    </source>
</evidence>
<organism evidence="19 20">
    <name type="scientific">Jaapia argillacea MUCL 33604</name>
    <dbReference type="NCBI Taxonomy" id="933084"/>
    <lineage>
        <taxon>Eukaryota</taxon>
        <taxon>Fungi</taxon>
        <taxon>Dikarya</taxon>
        <taxon>Basidiomycota</taxon>
        <taxon>Agaricomycotina</taxon>
        <taxon>Agaricomycetes</taxon>
        <taxon>Agaricomycetidae</taxon>
        <taxon>Jaapiales</taxon>
        <taxon>Jaapiaceae</taxon>
        <taxon>Jaapia</taxon>
    </lineage>
</organism>
<dbReference type="Proteomes" id="UP000027265">
    <property type="component" value="Unassembled WGS sequence"/>
</dbReference>
<gene>
    <name evidence="19" type="ORF">JAAARDRAFT_59361</name>
</gene>
<proteinExistence type="predicted"/>
<evidence type="ECO:0000256" key="14">
    <source>
        <dbReference type="ARBA" id="ARBA00023134"/>
    </source>
</evidence>
<evidence type="ECO:0000256" key="12">
    <source>
        <dbReference type="ARBA" id="ARBA00022927"/>
    </source>
</evidence>
<comment type="cofactor">
    <cofactor evidence="1">
        <name>Mg(2+)</name>
        <dbReference type="ChEBI" id="CHEBI:18420"/>
    </cofactor>
</comment>